<gene>
    <name evidence="2" type="ORF">ESW18_05175</name>
    <name evidence="1" type="ORF">LV84_01768</name>
</gene>
<dbReference type="Proteomes" id="UP000249115">
    <property type="component" value="Unassembled WGS sequence"/>
</dbReference>
<proteinExistence type="predicted"/>
<evidence type="ECO:0000313" key="3">
    <source>
        <dbReference type="Proteomes" id="UP000249115"/>
    </source>
</evidence>
<protein>
    <submittedName>
        <fullName evidence="1">Uncharacterized protein</fullName>
    </submittedName>
</protein>
<evidence type="ECO:0000313" key="4">
    <source>
        <dbReference type="Proteomes" id="UP000321927"/>
    </source>
</evidence>
<dbReference type="AlphaFoldDB" id="A0A2W7RSY3"/>
<dbReference type="EMBL" id="QKZU01000006">
    <property type="protein sequence ID" value="PZX57639.1"/>
    <property type="molecule type" value="Genomic_DNA"/>
</dbReference>
<comment type="caution">
    <text evidence="1">The sequence shown here is derived from an EMBL/GenBank/DDBJ whole genome shotgun (WGS) entry which is preliminary data.</text>
</comment>
<keyword evidence="4" id="KW-1185">Reference proteome</keyword>
<reference evidence="1 3" key="1">
    <citation type="submission" date="2018-06" db="EMBL/GenBank/DDBJ databases">
        <title>Genomic Encyclopedia of Archaeal and Bacterial Type Strains, Phase II (KMG-II): from individual species to whole genera.</title>
        <authorList>
            <person name="Goeker M."/>
        </authorList>
    </citation>
    <scope>NUCLEOTIDE SEQUENCE [LARGE SCALE GENOMIC DNA]</scope>
    <source>
        <strain evidence="1 3">DSM 22686</strain>
    </source>
</reference>
<accession>A0A2W7RSY3</accession>
<dbReference type="Proteomes" id="UP000321927">
    <property type="component" value="Unassembled WGS sequence"/>
</dbReference>
<sequence>MRFFYLSSLPDPNGQFIIHDKDCYDIPSKYDRDYLGPYNSALEALRLFTLKKSNLNICVKCGIKHEIYDLKP</sequence>
<organism evidence="1 3">
    <name type="scientific">Algoriphagus ratkowskyi</name>
    <dbReference type="NCBI Taxonomy" id="57028"/>
    <lineage>
        <taxon>Bacteria</taxon>
        <taxon>Pseudomonadati</taxon>
        <taxon>Bacteroidota</taxon>
        <taxon>Cytophagia</taxon>
        <taxon>Cytophagales</taxon>
        <taxon>Cyclobacteriaceae</taxon>
        <taxon>Algoriphagus</taxon>
    </lineage>
</organism>
<name>A0A2W7RSY3_9BACT</name>
<reference evidence="2 4" key="2">
    <citation type="submission" date="2019-08" db="EMBL/GenBank/DDBJ databases">
        <title>Genome of Algoriphagus ratkowskyi IC026.</title>
        <authorList>
            <person name="Bowman J.P."/>
        </authorList>
    </citation>
    <scope>NUCLEOTIDE SEQUENCE [LARGE SCALE GENOMIC DNA]</scope>
    <source>
        <strain evidence="2 4">IC026</strain>
    </source>
</reference>
<evidence type="ECO:0000313" key="1">
    <source>
        <dbReference type="EMBL" id="PZX57639.1"/>
    </source>
</evidence>
<evidence type="ECO:0000313" key="2">
    <source>
        <dbReference type="EMBL" id="TXD78910.1"/>
    </source>
</evidence>
<dbReference type="EMBL" id="VORV01000003">
    <property type="protein sequence ID" value="TXD78910.1"/>
    <property type="molecule type" value="Genomic_DNA"/>
</dbReference>